<dbReference type="EMBL" id="FSRO01000001">
    <property type="protein sequence ID" value="SIO44784.1"/>
    <property type="molecule type" value="Genomic_DNA"/>
</dbReference>
<name>A0A1N6JK62_9PROT</name>
<dbReference type="RefSeq" id="WP_036573775.1">
    <property type="nucleotide sequence ID" value="NZ_FSRO01000001.1"/>
</dbReference>
<feature type="transmembrane region" description="Helical" evidence="1">
    <location>
        <begin position="94"/>
        <end position="120"/>
    </location>
</feature>
<gene>
    <name evidence="2" type="ORF">SAMN02743940_2692</name>
</gene>
<keyword evidence="1" id="KW-0812">Transmembrane</keyword>
<feature type="transmembrane region" description="Helical" evidence="1">
    <location>
        <begin position="48"/>
        <end position="73"/>
    </location>
</feature>
<keyword evidence="1" id="KW-0472">Membrane</keyword>
<keyword evidence="1" id="KW-1133">Transmembrane helix</keyword>
<protein>
    <submittedName>
        <fullName evidence="2">Uncharacterized protein</fullName>
    </submittedName>
</protein>
<evidence type="ECO:0000256" key="1">
    <source>
        <dbReference type="SAM" id="Phobius"/>
    </source>
</evidence>
<evidence type="ECO:0000313" key="3">
    <source>
        <dbReference type="Proteomes" id="UP000185062"/>
    </source>
</evidence>
<dbReference type="AlphaFoldDB" id="A0A1N6JK62"/>
<evidence type="ECO:0000313" key="2">
    <source>
        <dbReference type="EMBL" id="SIO44784.1"/>
    </source>
</evidence>
<sequence>MSTFKTLLALFGAPSAWFIQVSLSEPLAAYACYPHQVPLSAPLWVNLSAILIAISLICLAGGLISGHVAWNAWGKFTQFDANKEVKNDEGQTKFLAMLGVMSSFIFIVAILFTTCAVLLVSPCSAWT</sequence>
<dbReference type="Proteomes" id="UP000185062">
    <property type="component" value="Unassembled WGS sequence"/>
</dbReference>
<reference evidence="2 3" key="1">
    <citation type="submission" date="2016-12" db="EMBL/GenBank/DDBJ databases">
        <authorList>
            <person name="Song W.-J."/>
            <person name="Kurnit D.M."/>
        </authorList>
    </citation>
    <scope>NUCLEOTIDE SEQUENCE [LARGE SCALE GENOMIC DNA]</scope>
    <source>
        <strain evidence="2 3">ATCC 49181</strain>
    </source>
</reference>
<proteinExistence type="predicted"/>
<organism evidence="2 3">
    <name type="scientific">Nitrosomonas cryotolerans ATCC 49181</name>
    <dbReference type="NCBI Taxonomy" id="1131553"/>
    <lineage>
        <taxon>Bacteria</taxon>
        <taxon>Pseudomonadati</taxon>
        <taxon>Pseudomonadota</taxon>
        <taxon>Betaproteobacteria</taxon>
        <taxon>Nitrosomonadales</taxon>
        <taxon>Nitrosomonadaceae</taxon>
        <taxon>Nitrosomonas</taxon>
    </lineage>
</organism>
<accession>A0A1N6JK62</accession>
<dbReference type="STRING" id="44575.SAMN05216419_104412"/>
<keyword evidence="3" id="KW-1185">Reference proteome</keyword>
<dbReference type="eggNOG" id="ENOG503309C">
    <property type="taxonomic scope" value="Bacteria"/>
</dbReference>